<feature type="region of interest" description="Disordered" evidence="1">
    <location>
        <begin position="165"/>
        <end position="187"/>
    </location>
</feature>
<keyword evidence="3" id="KW-1185">Reference proteome</keyword>
<gene>
    <name evidence="2" type="ORF">NM04_14900</name>
</gene>
<evidence type="ECO:0000313" key="2">
    <source>
        <dbReference type="EMBL" id="RNF30027.1"/>
    </source>
</evidence>
<dbReference type="AlphaFoldDB" id="A0A422QJ72"/>
<evidence type="ECO:0000256" key="1">
    <source>
        <dbReference type="SAM" id="MobiDB-lite"/>
    </source>
</evidence>
<organism evidence="2 3">
    <name type="scientific">Massilia aurea</name>
    <dbReference type="NCBI Taxonomy" id="373040"/>
    <lineage>
        <taxon>Bacteria</taxon>
        <taxon>Pseudomonadati</taxon>
        <taxon>Pseudomonadota</taxon>
        <taxon>Betaproteobacteria</taxon>
        <taxon>Burkholderiales</taxon>
        <taxon>Oxalobacteraceae</taxon>
        <taxon>Telluria group</taxon>
        <taxon>Massilia</taxon>
    </lineage>
</organism>
<accession>A0A422QJ72</accession>
<name>A0A422QJ72_9BURK</name>
<dbReference type="EMBL" id="JSAB01000148">
    <property type="protein sequence ID" value="RNF30027.1"/>
    <property type="molecule type" value="Genomic_DNA"/>
</dbReference>
<comment type="caution">
    <text evidence="2">The sequence shown here is derived from an EMBL/GenBank/DDBJ whole genome shotgun (WGS) entry which is preliminary data.</text>
</comment>
<dbReference type="Proteomes" id="UP000283254">
    <property type="component" value="Unassembled WGS sequence"/>
</dbReference>
<sequence>MRCAASRRASNRQHAALTAIARMMMAKGFDKSRLWAWRKMAERSVHKRSRSEMAAPEDDAEAEDRATKRLALEEMPSHGEESMLDRYRSRLSAQYHLDSEYLSVSQIARILGLSPSAIHADMRSGRFFLPYRLFDSAPKIFIDDLVEWHCSRRGVVPAFGAKTGRAAPLDSEDASERIGEDESAQGNAEMDAAVVGAADAHFRSTGVDPRALCEQGRQL</sequence>
<protein>
    <submittedName>
        <fullName evidence="2">Uncharacterized protein</fullName>
    </submittedName>
</protein>
<evidence type="ECO:0000313" key="3">
    <source>
        <dbReference type="Proteomes" id="UP000283254"/>
    </source>
</evidence>
<reference evidence="2" key="1">
    <citation type="submission" date="2014-10" db="EMBL/GenBank/DDBJ databases">
        <title>Massilia sp. genome.</title>
        <authorList>
            <person name="Xu B."/>
            <person name="Dai L."/>
            <person name="Huang Z."/>
        </authorList>
    </citation>
    <scope>NUCLEOTIDE SEQUENCE [LARGE SCALE GENOMIC DNA]</scope>
    <source>
        <strain evidence="2">CFS-1</strain>
    </source>
</reference>
<proteinExistence type="predicted"/>